<dbReference type="OrthoDB" id="10335437at2759"/>
<accession>A0A7J8VNF7</accession>
<dbReference type="Proteomes" id="UP000593573">
    <property type="component" value="Unassembled WGS sequence"/>
</dbReference>
<evidence type="ECO:0000313" key="2">
    <source>
        <dbReference type="Proteomes" id="UP000593573"/>
    </source>
</evidence>
<dbReference type="EMBL" id="JABFAB010000011">
    <property type="protein sequence ID" value="MBA0664326.1"/>
    <property type="molecule type" value="Genomic_DNA"/>
</dbReference>
<keyword evidence="2" id="KW-1185">Reference proteome</keyword>
<dbReference type="AlphaFoldDB" id="A0A7J8VNF7"/>
<protein>
    <submittedName>
        <fullName evidence="1">Uncharacterized protein</fullName>
    </submittedName>
</protein>
<organism evidence="1 2">
    <name type="scientific">Gossypium klotzschianum</name>
    <dbReference type="NCBI Taxonomy" id="34286"/>
    <lineage>
        <taxon>Eukaryota</taxon>
        <taxon>Viridiplantae</taxon>
        <taxon>Streptophyta</taxon>
        <taxon>Embryophyta</taxon>
        <taxon>Tracheophyta</taxon>
        <taxon>Spermatophyta</taxon>
        <taxon>Magnoliopsida</taxon>
        <taxon>eudicotyledons</taxon>
        <taxon>Gunneridae</taxon>
        <taxon>Pentapetalae</taxon>
        <taxon>rosids</taxon>
        <taxon>malvids</taxon>
        <taxon>Malvales</taxon>
        <taxon>Malvaceae</taxon>
        <taxon>Malvoideae</taxon>
        <taxon>Gossypium</taxon>
    </lineage>
</organism>
<gene>
    <name evidence="1" type="ORF">Goklo_004354</name>
</gene>
<sequence length="45" mass="5075">MVNLYNVGTFNADRGFKAGYLNQMERIVIKKLVNSDIVISLIMAN</sequence>
<proteinExistence type="predicted"/>
<reference evidence="1 2" key="1">
    <citation type="journal article" date="2019" name="Genome Biol. Evol.">
        <title>Insights into the evolution of the New World diploid cottons (Gossypium, subgenus Houzingenia) based on genome sequencing.</title>
        <authorList>
            <person name="Grover C.E."/>
            <person name="Arick M.A. 2nd"/>
            <person name="Thrash A."/>
            <person name="Conover J.L."/>
            <person name="Sanders W.S."/>
            <person name="Peterson D.G."/>
            <person name="Frelichowski J.E."/>
            <person name="Scheffler J.A."/>
            <person name="Scheffler B.E."/>
            <person name="Wendel J.F."/>
        </authorList>
    </citation>
    <scope>NUCLEOTIDE SEQUENCE [LARGE SCALE GENOMIC DNA]</scope>
    <source>
        <strain evidence="1">57</strain>
        <tissue evidence="1">Leaf</tissue>
    </source>
</reference>
<comment type="caution">
    <text evidence="1">The sequence shown here is derived from an EMBL/GenBank/DDBJ whole genome shotgun (WGS) entry which is preliminary data.</text>
</comment>
<evidence type="ECO:0000313" key="1">
    <source>
        <dbReference type="EMBL" id="MBA0664326.1"/>
    </source>
</evidence>
<name>A0A7J8VNF7_9ROSI</name>